<feature type="compositionally biased region" description="Basic and acidic residues" evidence="1">
    <location>
        <begin position="31"/>
        <end position="66"/>
    </location>
</feature>
<feature type="compositionally biased region" description="Polar residues" evidence="1">
    <location>
        <begin position="155"/>
        <end position="171"/>
    </location>
</feature>
<keyword evidence="3" id="KW-1185">Reference proteome</keyword>
<accession>A0A7C8IPH7</accession>
<evidence type="ECO:0000313" key="2">
    <source>
        <dbReference type="EMBL" id="KAF2963222.1"/>
    </source>
</evidence>
<organism evidence="2 3">
    <name type="scientific">Xylaria multiplex</name>
    <dbReference type="NCBI Taxonomy" id="323545"/>
    <lineage>
        <taxon>Eukaryota</taxon>
        <taxon>Fungi</taxon>
        <taxon>Dikarya</taxon>
        <taxon>Ascomycota</taxon>
        <taxon>Pezizomycotina</taxon>
        <taxon>Sordariomycetes</taxon>
        <taxon>Xylariomycetidae</taxon>
        <taxon>Xylariales</taxon>
        <taxon>Xylariaceae</taxon>
        <taxon>Xylaria</taxon>
    </lineage>
</organism>
<comment type="caution">
    <text evidence="2">The sequence shown here is derived from an EMBL/GenBank/DDBJ whole genome shotgun (WGS) entry which is preliminary data.</text>
</comment>
<reference evidence="2 3" key="1">
    <citation type="submission" date="2019-12" db="EMBL/GenBank/DDBJ databases">
        <title>Draft genome sequence of the ascomycete Xylaria multiplex DSM 110363.</title>
        <authorList>
            <person name="Buettner E."/>
            <person name="Kellner H."/>
        </authorList>
    </citation>
    <scope>NUCLEOTIDE SEQUENCE [LARGE SCALE GENOMIC DNA]</scope>
    <source>
        <strain evidence="2 3">DSM 110363</strain>
    </source>
</reference>
<protein>
    <submittedName>
        <fullName evidence="2">Uncharacterized protein</fullName>
    </submittedName>
</protein>
<feature type="compositionally biased region" description="Basic and acidic residues" evidence="1">
    <location>
        <begin position="178"/>
        <end position="191"/>
    </location>
</feature>
<feature type="compositionally biased region" description="Basic and acidic residues" evidence="1">
    <location>
        <begin position="1"/>
        <end position="24"/>
    </location>
</feature>
<feature type="compositionally biased region" description="Basic and acidic residues" evidence="1">
    <location>
        <begin position="108"/>
        <end position="121"/>
    </location>
</feature>
<sequence>MERMRILSAEKARKFEQAERDSRSHALAYEKGMEEARRRRAEEAERRRKGEEERRQMDQERAANRERKLKAMGAREGAWDEGKTAEDERDRRGFRGVNGGVYGARNARGGDGDEPIREHAPDGASHQHPQQQKKPEQVPPTAADFPALPSAPKLDTTSTEPATHVSLSPGLNSPPIGKWDDEMAALDEKMG</sequence>
<evidence type="ECO:0000313" key="3">
    <source>
        <dbReference type="Proteomes" id="UP000481858"/>
    </source>
</evidence>
<dbReference type="Proteomes" id="UP000481858">
    <property type="component" value="Unassembled WGS sequence"/>
</dbReference>
<dbReference type="InParanoid" id="A0A7C8IPH7"/>
<proteinExistence type="predicted"/>
<dbReference type="OrthoDB" id="2402960at2759"/>
<feature type="compositionally biased region" description="Basic and acidic residues" evidence="1">
    <location>
        <begin position="77"/>
        <end position="93"/>
    </location>
</feature>
<evidence type="ECO:0000256" key="1">
    <source>
        <dbReference type="SAM" id="MobiDB-lite"/>
    </source>
</evidence>
<name>A0A7C8IPH7_9PEZI</name>
<dbReference type="EMBL" id="WUBL01000222">
    <property type="protein sequence ID" value="KAF2963222.1"/>
    <property type="molecule type" value="Genomic_DNA"/>
</dbReference>
<dbReference type="AlphaFoldDB" id="A0A7C8IPH7"/>
<gene>
    <name evidence="2" type="ORF">GQX73_g10348</name>
</gene>
<feature type="region of interest" description="Disordered" evidence="1">
    <location>
        <begin position="1"/>
        <end position="191"/>
    </location>
</feature>